<proteinExistence type="predicted"/>
<gene>
    <name evidence="1" type="ORF">MPNT_30160</name>
</gene>
<keyword evidence="2" id="KW-1185">Reference proteome</keyword>
<dbReference type="AlphaFoldDB" id="A0A8J2BML0"/>
<dbReference type="RefSeq" id="WP_174582127.1">
    <property type="nucleotide sequence ID" value="NZ_CAJNOB010000023.1"/>
</dbReference>
<accession>A0A8J2BML0</accession>
<sequence length="86" mass="9292">MPSALVRSVPSPKPKGSRWLKAGFSPDVDVIEVDPDYTSVTGAVNHAPRHSKSFHYDLVPLTGQHGVFPNGDPCQRQSCLLPVAVK</sequence>
<name>A0A8J2BML0_9BACT</name>
<comment type="caution">
    <text evidence="1">The sequence shown here is derived from an EMBL/GenBank/DDBJ whole genome shotgun (WGS) entry which is preliminary data.</text>
</comment>
<dbReference type="Proteomes" id="UP000663859">
    <property type="component" value="Unassembled WGS sequence"/>
</dbReference>
<evidence type="ECO:0000313" key="1">
    <source>
        <dbReference type="EMBL" id="CAF0699208.1"/>
    </source>
</evidence>
<dbReference type="EMBL" id="CAJNOB010000023">
    <property type="protein sequence ID" value="CAF0699208.1"/>
    <property type="molecule type" value="Genomic_DNA"/>
</dbReference>
<reference evidence="1" key="1">
    <citation type="submission" date="2021-02" db="EMBL/GenBank/DDBJ databases">
        <authorList>
            <person name="Cremers G."/>
            <person name="Picone N."/>
        </authorList>
    </citation>
    <scope>NUCLEOTIDE SEQUENCE</scope>
    <source>
        <strain evidence="1">PQ17</strain>
    </source>
</reference>
<organism evidence="1 2">
    <name type="scientific">Candidatus Methylacidithermus pantelleriae</name>
    <dbReference type="NCBI Taxonomy" id="2744239"/>
    <lineage>
        <taxon>Bacteria</taxon>
        <taxon>Pseudomonadati</taxon>
        <taxon>Verrucomicrobiota</taxon>
        <taxon>Methylacidiphilae</taxon>
        <taxon>Methylacidiphilales</taxon>
        <taxon>Methylacidiphilaceae</taxon>
        <taxon>Candidatus Methylacidithermus</taxon>
    </lineage>
</organism>
<protein>
    <submittedName>
        <fullName evidence="1">Uncharacterized protein</fullName>
    </submittedName>
</protein>
<evidence type="ECO:0000313" key="2">
    <source>
        <dbReference type="Proteomes" id="UP000663859"/>
    </source>
</evidence>